<feature type="transmembrane region" description="Helical" evidence="7">
    <location>
        <begin position="429"/>
        <end position="448"/>
    </location>
</feature>
<evidence type="ECO:0000313" key="9">
    <source>
        <dbReference type="Proteomes" id="UP000694844"/>
    </source>
</evidence>
<feature type="transmembrane region" description="Helical" evidence="7">
    <location>
        <begin position="247"/>
        <end position="269"/>
    </location>
</feature>
<dbReference type="InterPro" id="IPR020846">
    <property type="entry name" value="MFS_dom"/>
</dbReference>
<dbReference type="GeneID" id="111118148"/>
<keyword evidence="4 7" id="KW-1133">Transmembrane helix</keyword>
<dbReference type="PANTHER" id="PTHR23506:SF28">
    <property type="entry name" value="MFS-TYPE TRANSPORTER SLC18B1-LIKE PROTEIN"/>
    <property type="match status" value="1"/>
</dbReference>
<keyword evidence="3 7" id="KW-0812">Transmembrane</keyword>
<name>A0A8B8CF26_CRAVI</name>
<evidence type="ECO:0000313" key="11">
    <source>
        <dbReference type="RefSeq" id="XP_022318463.1"/>
    </source>
</evidence>
<evidence type="ECO:0000259" key="8">
    <source>
        <dbReference type="PROSITE" id="PS50850"/>
    </source>
</evidence>
<feature type="transmembrane region" description="Helical" evidence="7">
    <location>
        <begin position="460"/>
        <end position="485"/>
    </location>
</feature>
<evidence type="ECO:0000256" key="3">
    <source>
        <dbReference type="ARBA" id="ARBA00022692"/>
    </source>
</evidence>
<keyword evidence="2" id="KW-0813">Transport</keyword>
<dbReference type="Proteomes" id="UP000694844">
    <property type="component" value="Chromosome 1"/>
</dbReference>
<feature type="transmembrane region" description="Helical" evidence="7">
    <location>
        <begin position="330"/>
        <end position="349"/>
    </location>
</feature>
<comment type="subcellular location">
    <subcellularLocation>
        <location evidence="1">Membrane</location>
        <topology evidence="1">Multi-pass membrane protein</topology>
    </subcellularLocation>
</comment>
<dbReference type="Gene3D" id="1.20.1250.20">
    <property type="entry name" value="MFS general substrate transporter like domains"/>
    <property type="match status" value="2"/>
</dbReference>
<gene>
    <name evidence="10" type="primary">LOC111118148</name>
    <name evidence="11" type="synonym">LOC111121457</name>
</gene>
<reference evidence="9" key="1">
    <citation type="submission" date="2024-06" db="UniProtKB">
        <authorList>
            <consortium name="RefSeq"/>
        </authorList>
    </citation>
    <scope>NUCLEOTIDE SEQUENCE [LARGE SCALE GENOMIC DNA]</scope>
    <source>
        <tissue evidence="11">Whole sample</tissue>
    </source>
</reference>
<evidence type="ECO:0000256" key="2">
    <source>
        <dbReference type="ARBA" id="ARBA00022448"/>
    </source>
</evidence>
<dbReference type="InterPro" id="IPR036259">
    <property type="entry name" value="MFS_trans_sf"/>
</dbReference>
<sequence>MSEYSDGEETDESASLLPRKNGPTERVPSPYVNYAALPVTPKLTPTTQDTEYQQIDSENDDSSSIPSSESIAGFSFFGLPRKQKAILISVFMADFLSYLCLSLLAPFFPQEAASKGVNDTISGWIFGVFALSQVVFSPLFGKLLPYVGIKFLFLSGLFLSGGCTLLFGAMAYVPVDNGPLTFVVLCFVLRVFLSVGCTAINTACFTVCAKEFPDHIATVFGIGEVFVGVGFMSGPAIAGVLYGLGGFFTPFLVIGVLIILCVPVNYIILPQDEPFQQSESKTSSFVLMKSPSIIVASLGIIVASLIWSILDPTLEPHLREFDLGPELIGVLFLVMSAFYAISSPIWGWVADRCPDNRLLMIPGFLFSALGMLLLGPSSLLGFGDDYNELWLNIVALIILGISASLALIPTFDIYIEFAEELGFEEDTNTYSLVAGLWGSMYAFGDFLGPSLGGTLLDEVGFQWCCTITAIACLAMIPLLFFNYVYDRCRRRSKIKPTEKPVSANGEQTRLLGDSLGGGDHLASYPPLRATEV</sequence>
<feature type="transmembrane region" description="Helical" evidence="7">
    <location>
        <begin position="290"/>
        <end position="310"/>
    </location>
</feature>
<keyword evidence="5 7" id="KW-0472">Membrane</keyword>
<dbReference type="KEGG" id="cvn:111118148"/>
<feature type="transmembrane region" description="Helical" evidence="7">
    <location>
        <begin position="361"/>
        <end position="383"/>
    </location>
</feature>
<feature type="transmembrane region" description="Helical" evidence="7">
    <location>
        <begin position="216"/>
        <end position="241"/>
    </location>
</feature>
<evidence type="ECO:0000256" key="5">
    <source>
        <dbReference type="ARBA" id="ARBA00023136"/>
    </source>
</evidence>
<dbReference type="GO" id="GO:0016020">
    <property type="term" value="C:membrane"/>
    <property type="evidence" value="ECO:0007669"/>
    <property type="project" value="UniProtKB-SubCell"/>
</dbReference>
<evidence type="ECO:0000256" key="7">
    <source>
        <dbReference type="SAM" id="Phobius"/>
    </source>
</evidence>
<dbReference type="AlphaFoldDB" id="A0A8B8CF26"/>
<evidence type="ECO:0000256" key="1">
    <source>
        <dbReference type="ARBA" id="ARBA00004141"/>
    </source>
</evidence>
<feature type="transmembrane region" description="Helical" evidence="7">
    <location>
        <begin position="121"/>
        <end position="140"/>
    </location>
</feature>
<dbReference type="RefSeq" id="XP_022318463.1">
    <property type="nucleotide sequence ID" value="XM_022462755.1"/>
</dbReference>
<dbReference type="PANTHER" id="PTHR23506">
    <property type="entry name" value="GH10249P"/>
    <property type="match status" value="1"/>
</dbReference>
<dbReference type="SUPFAM" id="SSF103473">
    <property type="entry name" value="MFS general substrate transporter"/>
    <property type="match status" value="1"/>
</dbReference>
<feature type="region of interest" description="Disordered" evidence="6">
    <location>
        <begin position="510"/>
        <end position="532"/>
    </location>
</feature>
<dbReference type="KEGG" id="cvn:111121457"/>
<keyword evidence="9" id="KW-1185">Reference proteome</keyword>
<dbReference type="Pfam" id="PF07690">
    <property type="entry name" value="MFS_1"/>
    <property type="match status" value="2"/>
</dbReference>
<feature type="transmembrane region" description="Helical" evidence="7">
    <location>
        <begin position="152"/>
        <end position="173"/>
    </location>
</feature>
<dbReference type="GO" id="GO:0022857">
    <property type="term" value="F:transmembrane transporter activity"/>
    <property type="evidence" value="ECO:0007669"/>
    <property type="project" value="InterPro"/>
</dbReference>
<protein>
    <submittedName>
        <fullName evidence="10 11">MFS-type transporter SLC18B1-like</fullName>
    </submittedName>
</protein>
<dbReference type="InterPro" id="IPR011701">
    <property type="entry name" value="MFS"/>
</dbReference>
<evidence type="ECO:0000313" key="10">
    <source>
        <dbReference type="RefSeq" id="XP_022313181.1"/>
    </source>
</evidence>
<feature type="domain" description="Major facilitator superfamily (MFS) profile" evidence="8">
    <location>
        <begin position="86"/>
        <end position="489"/>
    </location>
</feature>
<feature type="transmembrane region" description="Helical" evidence="7">
    <location>
        <begin position="179"/>
        <end position="204"/>
    </location>
</feature>
<feature type="transmembrane region" description="Helical" evidence="7">
    <location>
        <begin position="85"/>
        <end position="109"/>
    </location>
</feature>
<accession>A0A8B8CF26</accession>
<proteinExistence type="predicted"/>
<dbReference type="OrthoDB" id="446368at2759"/>
<feature type="region of interest" description="Disordered" evidence="6">
    <location>
        <begin position="1"/>
        <end position="31"/>
    </location>
</feature>
<evidence type="ECO:0000256" key="4">
    <source>
        <dbReference type="ARBA" id="ARBA00022989"/>
    </source>
</evidence>
<dbReference type="InterPro" id="IPR050930">
    <property type="entry name" value="MFS_Vesicular_Transporter"/>
</dbReference>
<dbReference type="PROSITE" id="PS50850">
    <property type="entry name" value="MFS"/>
    <property type="match status" value="1"/>
</dbReference>
<evidence type="ECO:0000256" key="6">
    <source>
        <dbReference type="SAM" id="MobiDB-lite"/>
    </source>
</evidence>
<feature type="transmembrane region" description="Helical" evidence="7">
    <location>
        <begin position="389"/>
        <end position="408"/>
    </location>
</feature>
<dbReference type="RefSeq" id="XP_022313181.1">
    <property type="nucleotide sequence ID" value="XM_022457473.1"/>
</dbReference>
<reference evidence="10" key="2">
    <citation type="submission" date="2025-04" db="UniProtKB">
        <authorList>
            <consortium name="RefSeq"/>
        </authorList>
    </citation>
    <scope>IDENTIFICATION</scope>
    <source>
        <tissue evidence="10">Whole sample</tissue>
    </source>
</reference>
<organism evidence="9 10">
    <name type="scientific">Crassostrea virginica</name>
    <name type="common">Eastern oyster</name>
    <dbReference type="NCBI Taxonomy" id="6565"/>
    <lineage>
        <taxon>Eukaryota</taxon>
        <taxon>Metazoa</taxon>
        <taxon>Spiralia</taxon>
        <taxon>Lophotrochozoa</taxon>
        <taxon>Mollusca</taxon>
        <taxon>Bivalvia</taxon>
        <taxon>Autobranchia</taxon>
        <taxon>Pteriomorphia</taxon>
        <taxon>Ostreida</taxon>
        <taxon>Ostreoidea</taxon>
        <taxon>Ostreidae</taxon>
        <taxon>Crassostrea</taxon>
    </lineage>
</organism>
<feature type="compositionally biased region" description="Acidic residues" evidence="6">
    <location>
        <begin position="1"/>
        <end position="12"/>
    </location>
</feature>